<comment type="function">
    <text evidence="9">Couples transcription and DNA repair by recognizing RNA polymerase (RNAP) stalled at DNA lesions. Mediates ATP-dependent release of RNAP and its truncated transcript from the DNA, and recruitment of nucleotide excision repair machinery to the damaged site.</text>
</comment>
<keyword evidence="13" id="KW-1185">Reference proteome</keyword>
<dbReference type="Pfam" id="PF02559">
    <property type="entry name" value="CarD_TRCF_RID"/>
    <property type="match status" value="1"/>
</dbReference>
<dbReference type="InterPro" id="IPR003711">
    <property type="entry name" value="CarD-like/TRCF_RID"/>
</dbReference>
<evidence type="ECO:0000256" key="2">
    <source>
        <dbReference type="ARBA" id="ARBA00022741"/>
    </source>
</evidence>
<keyword evidence="6 9" id="KW-0067">ATP-binding</keyword>
<dbReference type="SMART" id="SM00487">
    <property type="entry name" value="DEXDc"/>
    <property type="match status" value="1"/>
</dbReference>
<dbReference type="OrthoDB" id="9804325at2"/>
<dbReference type="SUPFAM" id="SSF143517">
    <property type="entry name" value="TRCF domain-like"/>
    <property type="match status" value="1"/>
</dbReference>
<dbReference type="InterPro" id="IPR001650">
    <property type="entry name" value="Helicase_C-like"/>
</dbReference>
<dbReference type="Gene3D" id="3.90.1150.50">
    <property type="entry name" value="Transcription-repair-coupling factor, D7 domain"/>
    <property type="match status" value="1"/>
</dbReference>
<dbReference type="EC" id="3.6.4.-" evidence="9"/>
<evidence type="ECO:0000259" key="11">
    <source>
        <dbReference type="PROSITE" id="PS51194"/>
    </source>
</evidence>
<evidence type="ECO:0000256" key="1">
    <source>
        <dbReference type="ARBA" id="ARBA00022490"/>
    </source>
</evidence>
<dbReference type="STRING" id="1806891.Cs308_0519"/>
<dbReference type="SUPFAM" id="SSF141259">
    <property type="entry name" value="CarD-like"/>
    <property type="match status" value="1"/>
</dbReference>
<dbReference type="Pfam" id="PF00270">
    <property type="entry name" value="DEAD"/>
    <property type="match status" value="1"/>
</dbReference>
<dbReference type="PROSITE" id="PS51194">
    <property type="entry name" value="HELICASE_CTER"/>
    <property type="match status" value="1"/>
</dbReference>
<evidence type="ECO:0000313" key="13">
    <source>
        <dbReference type="Proteomes" id="UP000078162"/>
    </source>
</evidence>
<dbReference type="SMART" id="SM01058">
    <property type="entry name" value="CarD_TRCF"/>
    <property type="match status" value="1"/>
</dbReference>
<sequence length="1086" mass="122986">MAMDFDPINVIYPWSHELSQETLPVLIENVHSGALAFLAAKLFHDHSRPMVMITTPIRLDNLFENLTTFLHQPPIEFPSSEIDLSPELVNIDAVGKRDQILYDLSQGKAPLFYITTLKALLEKTSSPKSTVQQHLELHVGDILDPETVIELCKNLGYVHVTLASEKGEFAYRGGIVDIFPLSSPEPFRIEFWGEKIISLRSYNPSNQLSTGKVLEISISPANKERFTEELSHTLLDYFCEPPLYLFDDLEILEDDFAAISGTLASLPKRFFPISYLYERAMSSKQIYCVEKKFPNIQALSNEHITIEIFNRSIEARRFFIPFIYPTPIIENESNPLLTFLNYLQEYLPQQEEAVLKLAIYSTKTKSLKEARALAETFANNRTCIYEKTGNLSSSFALADTGFAAISLSEFASTKILRRQKQRTYFSVDTEEVFVPVPGETIVHLHNGIGKFLGIEKKPNHLNIETDYLVIEYADKAKLYVPSDQAHLISRYIGPTDKTTTLHNLNSSKWRRSRELTEKSLIIYAEKLLQLEAQRSTIQAFVYPPHGEAIFKFDESFPYEETPDQLKAIDQIYADMMSTKLMDRLICGDAGFGKTEIIMRAAVKAVCDGHRQVIVMVPTTILANQHYETFKQRMAGLPIQIAVLSRFSQAKVQREIFERVAKGEIDILIGTHKLINKNLKFHNPGLLIIDEEQRFGVKIKDYLKERYPNIDCLTVSATPIPRTLYMSLAGARDLSVITMPPLDRLPVSSFIVENNHETLCAALRHELLRGGQAYVIHNRIETLYGLAETIRNLLPEAHIGVAHGQMLSEDLSRIFKKFKDHQTNILVATALIENGIDIPNANTILIDHADKFGMADLYQMKGRVGRWNRKAYCYFLVTDLNRLSGPAAKRLAALNKQEYGGGMKIALHDLEIRGAGNILGTDQSGHIGTVGFNLYCKLLKKAVATLKNHSKPLLLNDDLKIEFPYNSRIPDTYIDTAFMRIEFYQKIGNAKSKEELEAIQEEMQDRFGSLPQAVSWLLALAQIRLFALQHNICSIKGTANALYLQQYHSKIEQIKKTVPYALSPTPELLVVEVLACIQKAFPLKSSK</sequence>
<dbReference type="CDD" id="cd17991">
    <property type="entry name" value="DEXHc_TRCF"/>
    <property type="match status" value="1"/>
</dbReference>
<proteinExistence type="inferred from homology"/>
<dbReference type="InterPro" id="IPR005118">
    <property type="entry name" value="TRCF_C"/>
</dbReference>
<keyword evidence="4 9" id="KW-0378">Hydrolase</keyword>
<keyword evidence="8 9" id="KW-0234">DNA repair</keyword>
<dbReference type="GO" id="GO:0005737">
    <property type="term" value="C:cytoplasm"/>
    <property type="evidence" value="ECO:0007669"/>
    <property type="project" value="UniProtKB-SubCell"/>
</dbReference>
<evidence type="ECO:0000256" key="4">
    <source>
        <dbReference type="ARBA" id="ARBA00022801"/>
    </source>
</evidence>
<keyword evidence="5" id="KW-0347">Helicase</keyword>
<keyword evidence="3 9" id="KW-0227">DNA damage</keyword>
<dbReference type="Pfam" id="PF17757">
    <property type="entry name" value="UvrB_inter"/>
    <property type="match status" value="1"/>
</dbReference>
<keyword evidence="7 9" id="KW-0238">DNA-binding</keyword>
<evidence type="ECO:0000256" key="8">
    <source>
        <dbReference type="ARBA" id="ARBA00023204"/>
    </source>
</evidence>
<dbReference type="PATRIC" id="fig|1806891.3.peg.511"/>
<dbReference type="KEGG" id="csaz:Cs308_0519"/>
<feature type="domain" description="Helicase ATP-binding" evidence="10">
    <location>
        <begin position="574"/>
        <end position="736"/>
    </location>
</feature>
<accession>A0A1A9HUM2</accession>
<dbReference type="InterPro" id="IPR037235">
    <property type="entry name" value="TRCF-like_C_D7"/>
</dbReference>
<reference evidence="13" key="1">
    <citation type="submission" date="2016-03" db="EMBL/GenBank/DDBJ databases">
        <title>Culture-independent genomics supports pathogen discovery for uncultivable bacteria within the genus Chlamydia.</title>
        <authorList>
            <person name="Taylor-Brown A."/>
            <person name="Bachmann N.L."/>
            <person name="Borel N."/>
            <person name="Polkinghorne A."/>
        </authorList>
    </citation>
    <scope>NUCLEOTIDE SEQUENCE [LARGE SCALE GENOMIC DNA]</scope>
    <source>
        <strain evidence="13">2742-308</strain>
    </source>
</reference>
<dbReference type="GO" id="GO:0006355">
    <property type="term" value="P:regulation of DNA-templated transcription"/>
    <property type="evidence" value="ECO:0007669"/>
    <property type="project" value="UniProtKB-UniRule"/>
</dbReference>
<dbReference type="InterPro" id="IPR047112">
    <property type="entry name" value="RecG/Mfd"/>
</dbReference>
<dbReference type="Gene3D" id="2.40.10.170">
    <property type="match status" value="1"/>
</dbReference>
<keyword evidence="2 9" id="KW-0547">Nucleotide-binding</keyword>
<dbReference type="PROSITE" id="PS51192">
    <property type="entry name" value="HELICASE_ATP_BIND_1"/>
    <property type="match status" value="1"/>
</dbReference>
<evidence type="ECO:0000256" key="7">
    <source>
        <dbReference type="ARBA" id="ARBA00023125"/>
    </source>
</evidence>
<comment type="similarity">
    <text evidence="9">In the N-terminal section; belongs to the UvrB family.</text>
</comment>
<gene>
    <name evidence="9" type="primary">mfd</name>
    <name evidence="12" type="ORF">Cs308_0519</name>
</gene>
<dbReference type="Gene3D" id="3.40.50.11180">
    <property type="match status" value="1"/>
</dbReference>
<dbReference type="GO" id="GO:0003684">
    <property type="term" value="F:damaged DNA binding"/>
    <property type="evidence" value="ECO:0007669"/>
    <property type="project" value="InterPro"/>
</dbReference>
<dbReference type="Gene3D" id="3.40.50.300">
    <property type="entry name" value="P-loop containing nucleotide triphosphate hydrolases"/>
    <property type="match status" value="2"/>
</dbReference>
<dbReference type="Proteomes" id="UP000078162">
    <property type="component" value="Chromosome"/>
</dbReference>
<dbReference type="SMART" id="SM00982">
    <property type="entry name" value="TRCF"/>
    <property type="match status" value="1"/>
</dbReference>
<evidence type="ECO:0000256" key="5">
    <source>
        <dbReference type="ARBA" id="ARBA00022806"/>
    </source>
</evidence>
<dbReference type="InterPro" id="IPR014001">
    <property type="entry name" value="Helicase_ATP-bd"/>
</dbReference>
<keyword evidence="1 9" id="KW-0963">Cytoplasm</keyword>
<dbReference type="SMART" id="SM00490">
    <property type="entry name" value="HELICc"/>
    <property type="match status" value="1"/>
</dbReference>
<dbReference type="Pfam" id="PF00271">
    <property type="entry name" value="Helicase_C"/>
    <property type="match status" value="1"/>
</dbReference>
<feature type="domain" description="Helicase C-terminal" evidence="11">
    <location>
        <begin position="754"/>
        <end position="910"/>
    </location>
</feature>
<name>A0A1A9HUM2_9CHLA</name>
<dbReference type="GO" id="GO:0005524">
    <property type="term" value="F:ATP binding"/>
    <property type="evidence" value="ECO:0007669"/>
    <property type="project" value="UniProtKB-UniRule"/>
</dbReference>
<comment type="similarity">
    <text evidence="9">In the C-terminal section; belongs to the helicase family. RecG subfamily.</text>
</comment>
<dbReference type="InterPro" id="IPR011545">
    <property type="entry name" value="DEAD/DEAH_box_helicase_dom"/>
</dbReference>
<dbReference type="AlphaFoldDB" id="A0A1A9HUM2"/>
<dbReference type="PANTHER" id="PTHR47964:SF1">
    <property type="entry name" value="ATP-DEPENDENT DNA HELICASE HOMOLOG RECG, CHLOROPLASTIC"/>
    <property type="match status" value="1"/>
</dbReference>
<dbReference type="NCBIfam" id="TIGR00580">
    <property type="entry name" value="mfd"/>
    <property type="match status" value="1"/>
</dbReference>
<protein>
    <recommendedName>
        <fullName evidence="9">Transcription-repair-coupling factor</fullName>
        <shortName evidence="9">TRCF</shortName>
        <ecNumber evidence="9">3.6.4.-</ecNumber>
    </recommendedName>
</protein>
<dbReference type="InterPro" id="IPR041471">
    <property type="entry name" value="UvrB_inter"/>
</dbReference>
<dbReference type="Pfam" id="PF03461">
    <property type="entry name" value="TRCF"/>
    <property type="match status" value="1"/>
</dbReference>
<evidence type="ECO:0000313" key="12">
    <source>
        <dbReference type="EMBL" id="ANH78689.1"/>
    </source>
</evidence>
<dbReference type="EMBL" id="CP014639">
    <property type="protein sequence ID" value="ANH78689.1"/>
    <property type="molecule type" value="Genomic_DNA"/>
</dbReference>
<dbReference type="InterPro" id="IPR004576">
    <property type="entry name" value="Mfd"/>
</dbReference>
<dbReference type="SUPFAM" id="SSF52540">
    <property type="entry name" value="P-loop containing nucleoside triphosphate hydrolases"/>
    <property type="match status" value="3"/>
</dbReference>
<dbReference type="GO" id="GO:0016787">
    <property type="term" value="F:hydrolase activity"/>
    <property type="evidence" value="ECO:0007669"/>
    <property type="project" value="UniProtKB-KW"/>
</dbReference>
<organism evidence="12 13">
    <name type="scientific">Candidatus Chlamydia sanziniae</name>
    <dbReference type="NCBI Taxonomy" id="1806891"/>
    <lineage>
        <taxon>Bacteria</taxon>
        <taxon>Pseudomonadati</taxon>
        <taxon>Chlamydiota</taxon>
        <taxon>Chlamydiia</taxon>
        <taxon>Chlamydiales</taxon>
        <taxon>Chlamydiaceae</taxon>
        <taxon>Chlamydia/Chlamydophila group</taxon>
        <taxon>Chlamydia</taxon>
    </lineage>
</organism>
<dbReference type="PANTHER" id="PTHR47964">
    <property type="entry name" value="ATP-DEPENDENT DNA HELICASE HOMOLOG RECG, CHLOROPLASTIC"/>
    <property type="match status" value="1"/>
</dbReference>
<dbReference type="GO" id="GO:0000716">
    <property type="term" value="P:transcription-coupled nucleotide-excision repair, DNA damage recognition"/>
    <property type="evidence" value="ECO:0007669"/>
    <property type="project" value="UniProtKB-UniRule"/>
</dbReference>
<evidence type="ECO:0000256" key="9">
    <source>
        <dbReference type="HAMAP-Rule" id="MF_00969"/>
    </source>
</evidence>
<dbReference type="HAMAP" id="MF_00969">
    <property type="entry name" value="TRCF"/>
    <property type="match status" value="1"/>
</dbReference>
<evidence type="ECO:0000256" key="3">
    <source>
        <dbReference type="ARBA" id="ARBA00022763"/>
    </source>
</evidence>
<comment type="subcellular location">
    <subcellularLocation>
        <location evidence="9">Cytoplasm</location>
    </subcellularLocation>
</comment>
<evidence type="ECO:0000256" key="6">
    <source>
        <dbReference type="ARBA" id="ARBA00022840"/>
    </source>
</evidence>
<dbReference type="InterPro" id="IPR036101">
    <property type="entry name" value="CarD-like/TRCF_RID_sf"/>
</dbReference>
<dbReference type="Gene3D" id="3.30.2060.10">
    <property type="entry name" value="Penicillin-binding protein 1b domain"/>
    <property type="match status" value="1"/>
</dbReference>
<dbReference type="InterPro" id="IPR027417">
    <property type="entry name" value="P-loop_NTPase"/>
</dbReference>
<dbReference type="GO" id="GO:0003678">
    <property type="term" value="F:DNA helicase activity"/>
    <property type="evidence" value="ECO:0007669"/>
    <property type="project" value="TreeGrafter"/>
</dbReference>
<evidence type="ECO:0000259" key="10">
    <source>
        <dbReference type="PROSITE" id="PS51192"/>
    </source>
</evidence>